<dbReference type="AlphaFoldDB" id="A0A7J6BXH5"/>
<keyword evidence="3" id="KW-1185">Reference proteome</keyword>
<evidence type="ECO:0000256" key="1">
    <source>
        <dbReference type="SAM" id="MobiDB-lite"/>
    </source>
</evidence>
<proteinExistence type="predicted"/>
<reference evidence="2 3" key="1">
    <citation type="submission" date="2020-04" db="EMBL/GenBank/DDBJ databases">
        <title>Chromosome-level genome assembly of a cyprinid fish Onychostoma macrolepis by integration of Nanopore Sequencing, Bionano and Hi-C technology.</title>
        <authorList>
            <person name="Wang D."/>
        </authorList>
    </citation>
    <scope>NUCLEOTIDE SEQUENCE [LARGE SCALE GENOMIC DNA]</scope>
    <source>
        <strain evidence="2">SWU-2019</strain>
        <tissue evidence="2">Muscle</tissue>
    </source>
</reference>
<dbReference type="Proteomes" id="UP000579812">
    <property type="component" value="Unassembled WGS sequence"/>
</dbReference>
<evidence type="ECO:0000313" key="3">
    <source>
        <dbReference type="Proteomes" id="UP000579812"/>
    </source>
</evidence>
<dbReference type="EMBL" id="JAAMOB010000020">
    <property type="protein sequence ID" value="KAF4099699.1"/>
    <property type="molecule type" value="Genomic_DNA"/>
</dbReference>
<accession>A0A7J6BXH5</accession>
<feature type="region of interest" description="Disordered" evidence="1">
    <location>
        <begin position="109"/>
        <end position="220"/>
    </location>
</feature>
<gene>
    <name evidence="2" type="ORF">G5714_019825</name>
</gene>
<comment type="caution">
    <text evidence="2">The sequence shown here is derived from an EMBL/GenBank/DDBJ whole genome shotgun (WGS) entry which is preliminary data.</text>
</comment>
<dbReference type="InterPro" id="IPR038765">
    <property type="entry name" value="Papain-like_cys_pep_sf"/>
</dbReference>
<protein>
    <submittedName>
        <fullName evidence="2">Uncharacterized protein</fullName>
    </submittedName>
</protein>
<name>A0A7J6BXH5_9TELE</name>
<dbReference type="SUPFAM" id="SSF54001">
    <property type="entry name" value="Cysteine proteinases"/>
    <property type="match status" value="1"/>
</dbReference>
<evidence type="ECO:0000313" key="2">
    <source>
        <dbReference type="EMBL" id="KAF4099699.1"/>
    </source>
</evidence>
<feature type="compositionally biased region" description="Pro residues" evidence="1">
    <location>
        <begin position="161"/>
        <end position="198"/>
    </location>
</feature>
<dbReference type="Gene3D" id="3.40.395.10">
    <property type="entry name" value="Adenoviral Proteinase, Chain A"/>
    <property type="match status" value="1"/>
</dbReference>
<sequence length="343" mass="36805">MNPLRACQGPTTGLGQASGCCHVRPANGKNKQMTTKFSPFFLLFGREARYPCEIPEEYGTAQWSLTSSRTPKRKMTSVSPLRCKAMCLPHDLSPPPLSCQALPLPHTLSPPRSIPPSPVGSSALASPRSIPPSLVGSPALSPPRSIPSSPVGFPALSPHRSIPPSPVGSPVLSPPRSIPPCPVGSPSLSPPNSLPPSPLCSTALSTNRGHPHSPLTSAGEAVQASATDTVIETLYVLPSKIGPFKVYFEDIHRTAPNMEVESEVMNAYMPLLVKSFNKESKGRAIAIDTFEMCSIWQQKQAKVKLDPQDYKYILGIINACNHWTLMCATLGLRGSMEKSKDNL</sequence>
<organism evidence="2 3">
    <name type="scientific">Onychostoma macrolepis</name>
    <dbReference type="NCBI Taxonomy" id="369639"/>
    <lineage>
        <taxon>Eukaryota</taxon>
        <taxon>Metazoa</taxon>
        <taxon>Chordata</taxon>
        <taxon>Craniata</taxon>
        <taxon>Vertebrata</taxon>
        <taxon>Euteleostomi</taxon>
        <taxon>Actinopterygii</taxon>
        <taxon>Neopterygii</taxon>
        <taxon>Teleostei</taxon>
        <taxon>Ostariophysi</taxon>
        <taxon>Cypriniformes</taxon>
        <taxon>Cyprinidae</taxon>
        <taxon>Acrossocheilinae</taxon>
        <taxon>Onychostoma</taxon>
    </lineage>
</organism>